<dbReference type="RefSeq" id="WP_368522955.1">
    <property type="nucleotide sequence ID" value="NZ_JAYWMA010000016.1"/>
</dbReference>
<protein>
    <recommendedName>
        <fullName evidence="5">Serine hydrolase</fullName>
    </recommendedName>
</protein>
<comment type="caution">
    <text evidence="3">The sequence shown here is derived from an EMBL/GenBank/DDBJ whole genome shotgun (WGS) entry which is preliminary data.</text>
</comment>
<reference evidence="3 4" key="1">
    <citation type="journal article" date="2024" name="Fungal Genet. Biol.">
        <title>The porcine skin microbiome exhibits broad fungal antagonism.</title>
        <authorList>
            <person name="De La Cruz K.F."/>
            <person name="Townsend E.C."/>
            <person name="Alex Cheong J.Z."/>
            <person name="Salamzade R."/>
            <person name="Liu A."/>
            <person name="Sandstrom S."/>
            <person name="Davila E."/>
            <person name="Huang L."/>
            <person name="Xu K.H."/>
            <person name="Wu S.Y."/>
            <person name="Meudt J.J."/>
            <person name="Shanmuganayagam D."/>
            <person name="Gibson A.L.F."/>
            <person name="Kalan L.R."/>
        </authorList>
    </citation>
    <scope>NUCLEOTIDE SEQUENCE [LARGE SCALE GENOMIC DNA]</scope>
    <source>
        <strain evidence="3 4">LK2569</strain>
    </source>
</reference>
<dbReference type="EMBL" id="JAYWMA010000016">
    <property type="protein sequence ID" value="MEX3529623.1"/>
    <property type="molecule type" value="Genomic_DNA"/>
</dbReference>
<feature type="region of interest" description="Disordered" evidence="1">
    <location>
        <begin position="30"/>
        <end position="76"/>
    </location>
</feature>
<evidence type="ECO:0000256" key="2">
    <source>
        <dbReference type="SAM" id="SignalP"/>
    </source>
</evidence>
<evidence type="ECO:0000313" key="3">
    <source>
        <dbReference type="EMBL" id="MEX3529623.1"/>
    </source>
</evidence>
<organism evidence="3 4">
    <name type="scientific">Corynebacterium xerosis</name>
    <dbReference type="NCBI Taxonomy" id="1725"/>
    <lineage>
        <taxon>Bacteria</taxon>
        <taxon>Bacillati</taxon>
        <taxon>Actinomycetota</taxon>
        <taxon>Actinomycetes</taxon>
        <taxon>Mycobacteriales</taxon>
        <taxon>Corynebacteriaceae</taxon>
        <taxon>Corynebacterium</taxon>
    </lineage>
</organism>
<gene>
    <name evidence="3" type="ORF">VVR64_11200</name>
</gene>
<sequence>MSRRGFARTMLAAMLAGGLALGGCTLPGGTGGGDDGDDGGAVAGSSAVDDGRPNPTPPDDEGGAGEGGNVPDGATGDLAAEIDAIITARGGQAGAAVAQPGSAGDGGAGAPQVAGDLVADVAWSTSKVPIAIASVRATGAADANVNAAITMSDNAAAEAMWASLGAPYAAAAATDAVLRDGGDPVTRTNPERIRPEFTAFGQTQWALADQATFGANLTCIDGGGPVVEAMGDIAADQRYGLGTIPGARFKGGWGPDASGTYLVRQFGTIAVDGGEVGVAIAARPADGTYESGQAMLTEIAGAVLRHMPAGGTC</sequence>
<name>A0ABV3UWP3_9CORY</name>
<dbReference type="InterPro" id="IPR012338">
    <property type="entry name" value="Beta-lactam/transpept-like"/>
</dbReference>
<accession>A0ABV3UWP3</accession>
<feature type="chain" id="PRO_5047458721" description="Serine hydrolase" evidence="2">
    <location>
        <begin position="23"/>
        <end position="313"/>
    </location>
</feature>
<dbReference type="Gene3D" id="3.40.710.10">
    <property type="entry name" value="DD-peptidase/beta-lactamase superfamily"/>
    <property type="match status" value="1"/>
</dbReference>
<dbReference type="PROSITE" id="PS51257">
    <property type="entry name" value="PROKAR_LIPOPROTEIN"/>
    <property type="match status" value="1"/>
</dbReference>
<proteinExistence type="predicted"/>
<dbReference type="Proteomes" id="UP001558353">
    <property type="component" value="Unassembled WGS sequence"/>
</dbReference>
<evidence type="ECO:0008006" key="5">
    <source>
        <dbReference type="Google" id="ProtNLM"/>
    </source>
</evidence>
<keyword evidence="4" id="KW-1185">Reference proteome</keyword>
<feature type="signal peptide" evidence="2">
    <location>
        <begin position="1"/>
        <end position="22"/>
    </location>
</feature>
<evidence type="ECO:0000256" key="1">
    <source>
        <dbReference type="SAM" id="MobiDB-lite"/>
    </source>
</evidence>
<keyword evidence="2" id="KW-0732">Signal</keyword>
<evidence type="ECO:0000313" key="4">
    <source>
        <dbReference type="Proteomes" id="UP001558353"/>
    </source>
</evidence>